<feature type="coiled-coil region" evidence="1">
    <location>
        <begin position="196"/>
        <end position="237"/>
    </location>
</feature>
<protein>
    <recommendedName>
        <fullName evidence="3">Transposase Tnp1/En/Spm-like domain-containing protein</fullName>
    </recommendedName>
</protein>
<comment type="caution">
    <text evidence="4">The sequence shown here is derived from an EMBL/GenBank/DDBJ whole genome shotgun (WGS) entry which is preliminary data.</text>
</comment>
<evidence type="ECO:0000313" key="5">
    <source>
        <dbReference type="Proteomes" id="UP001054889"/>
    </source>
</evidence>
<dbReference type="Proteomes" id="UP001054889">
    <property type="component" value="Unassembled WGS sequence"/>
</dbReference>
<gene>
    <name evidence="4" type="primary">gb25567</name>
    <name evidence="4" type="ORF">PR202_gb25567</name>
</gene>
<evidence type="ECO:0000256" key="1">
    <source>
        <dbReference type="SAM" id="Coils"/>
    </source>
</evidence>
<evidence type="ECO:0000256" key="2">
    <source>
        <dbReference type="SAM" id="MobiDB-lite"/>
    </source>
</evidence>
<feature type="compositionally biased region" description="Polar residues" evidence="2">
    <location>
        <begin position="88"/>
        <end position="98"/>
    </location>
</feature>
<feature type="region of interest" description="Disordered" evidence="2">
    <location>
        <begin position="403"/>
        <end position="488"/>
    </location>
</feature>
<feature type="region of interest" description="Disordered" evidence="2">
    <location>
        <begin position="246"/>
        <end position="271"/>
    </location>
</feature>
<evidence type="ECO:0000259" key="3">
    <source>
        <dbReference type="Pfam" id="PF03017"/>
    </source>
</evidence>
<dbReference type="Pfam" id="PF03004">
    <property type="entry name" value="Transposase_24"/>
    <property type="match status" value="1"/>
</dbReference>
<feature type="domain" description="Transposase Tnp1/En/Spm-like" evidence="3">
    <location>
        <begin position="304"/>
        <end position="346"/>
    </location>
</feature>
<evidence type="ECO:0000313" key="4">
    <source>
        <dbReference type="EMBL" id="GJN36684.1"/>
    </source>
</evidence>
<name>A0AAV5FLV2_ELECO</name>
<feature type="compositionally biased region" description="Basic residues" evidence="2">
    <location>
        <begin position="72"/>
        <end position="86"/>
    </location>
</feature>
<reference evidence="4" key="2">
    <citation type="submission" date="2021-12" db="EMBL/GenBank/DDBJ databases">
        <title>Resequencing data analysis of finger millet.</title>
        <authorList>
            <person name="Hatakeyama M."/>
            <person name="Aluri S."/>
            <person name="Balachadran M.T."/>
            <person name="Sivarajan S.R."/>
            <person name="Poveda L."/>
            <person name="Shimizu-Inatsugi R."/>
            <person name="Schlapbach R."/>
            <person name="Sreeman S.M."/>
            <person name="Shimizu K.K."/>
        </authorList>
    </citation>
    <scope>NUCLEOTIDE SEQUENCE</scope>
</reference>
<dbReference type="InterPro" id="IPR004252">
    <property type="entry name" value="Probable_transposase_24"/>
</dbReference>
<feature type="compositionally biased region" description="Basic and acidic residues" evidence="2">
    <location>
        <begin position="251"/>
        <end position="265"/>
    </location>
</feature>
<reference evidence="4" key="1">
    <citation type="journal article" date="2018" name="DNA Res.">
        <title>Multiple hybrid de novo genome assembly of finger millet, an orphan allotetraploid crop.</title>
        <authorList>
            <person name="Hatakeyama M."/>
            <person name="Aluri S."/>
            <person name="Balachadran M.T."/>
            <person name="Sivarajan S.R."/>
            <person name="Patrignani A."/>
            <person name="Gruter S."/>
            <person name="Poveda L."/>
            <person name="Shimizu-Inatsugi R."/>
            <person name="Baeten J."/>
            <person name="Francoijs K.J."/>
            <person name="Nataraja K.N."/>
            <person name="Reddy Y.A.N."/>
            <person name="Phadnis S."/>
            <person name="Ravikumar R.L."/>
            <person name="Schlapbach R."/>
            <person name="Sreeman S.M."/>
            <person name="Shimizu K.K."/>
        </authorList>
    </citation>
    <scope>NUCLEOTIDE SEQUENCE</scope>
</reference>
<dbReference type="Pfam" id="PF03017">
    <property type="entry name" value="Transposase_23"/>
    <property type="match status" value="1"/>
</dbReference>
<keyword evidence="5" id="KW-1185">Reference proteome</keyword>
<keyword evidence="1" id="KW-0175">Coiled coil</keyword>
<accession>A0AAV5FLV2</accession>
<sequence>MESLIMKKRGRRMMVEVGEKRKAAEVVDHSIERSEPAIGRNLRSSSCATSAHVELPATVSEQQQNEVSHHGQQNKKARSLRAKANHAKLTQNHTSGSKSHARVEKELREELGCFPHRDEVFIKSHTHKTEQPEKGSEVTIVFVDHPELTEKSIQEGNVYFHVCGREKNGYVRVVGLGPTPAGLDMPGAKKYTSTKLQMKIEAHRQADKKVEALESRVDSMQQQMDILMQKLQEFDITLVGSNYEQNSRTRPICDNEEREGHEDRVASNSEDDVVEEHLSDYEVMFSNRHVVQQQEQHEEGGRDVILNSIMRSYDVPVAKATIQTTNPNAIVAGTHLGVEFSEVVVNHYSPNFKISFGSLDFIVGDNGALGLENHRSDLAAVVSMAQSPSLSGMIPALVPLGPEAEGTSFGKDSESDRSFNEDSVGSAYPYPHTVNVVDIADPADGNQDGDQDGEQEGNPVDGHPNQLAEGGQQEENPLIDDFSVSHRR</sequence>
<proteinExistence type="predicted"/>
<feature type="compositionally biased region" description="Basic and acidic residues" evidence="2">
    <location>
        <begin position="411"/>
        <end position="420"/>
    </location>
</feature>
<dbReference type="EMBL" id="BQKI01000090">
    <property type="protein sequence ID" value="GJN36684.1"/>
    <property type="molecule type" value="Genomic_DNA"/>
</dbReference>
<dbReference type="AlphaFoldDB" id="A0AAV5FLV2"/>
<feature type="region of interest" description="Disordered" evidence="2">
    <location>
        <begin position="60"/>
        <end position="102"/>
    </location>
</feature>
<organism evidence="4 5">
    <name type="scientific">Eleusine coracana subsp. coracana</name>
    <dbReference type="NCBI Taxonomy" id="191504"/>
    <lineage>
        <taxon>Eukaryota</taxon>
        <taxon>Viridiplantae</taxon>
        <taxon>Streptophyta</taxon>
        <taxon>Embryophyta</taxon>
        <taxon>Tracheophyta</taxon>
        <taxon>Spermatophyta</taxon>
        <taxon>Magnoliopsida</taxon>
        <taxon>Liliopsida</taxon>
        <taxon>Poales</taxon>
        <taxon>Poaceae</taxon>
        <taxon>PACMAD clade</taxon>
        <taxon>Chloridoideae</taxon>
        <taxon>Cynodonteae</taxon>
        <taxon>Eleusininae</taxon>
        <taxon>Eleusine</taxon>
    </lineage>
</organism>
<dbReference type="InterPro" id="IPR004264">
    <property type="entry name" value="Transposase_23"/>
</dbReference>